<dbReference type="InterPro" id="IPR000192">
    <property type="entry name" value="Aminotrans_V_dom"/>
</dbReference>
<comment type="catalytic activity">
    <reaction evidence="4">
        <text>L-kynurenine + H2O = anthranilate + L-alanine + H(+)</text>
        <dbReference type="Rhea" id="RHEA:16813"/>
        <dbReference type="ChEBI" id="CHEBI:15377"/>
        <dbReference type="ChEBI" id="CHEBI:15378"/>
        <dbReference type="ChEBI" id="CHEBI:16567"/>
        <dbReference type="ChEBI" id="CHEBI:57959"/>
        <dbReference type="ChEBI" id="CHEBI:57972"/>
        <dbReference type="EC" id="3.7.1.3"/>
    </reaction>
</comment>
<accession>A0ABS4TL94</accession>
<proteinExistence type="inferred from homology"/>
<dbReference type="SUPFAM" id="SSF53383">
    <property type="entry name" value="PLP-dependent transferases"/>
    <property type="match status" value="1"/>
</dbReference>
<dbReference type="Pfam" id="PF00266">
    <property type="entry name" value="Aminotran_5"/>
    <property type="match status" value="1"/>
</dbReference>
<evidence type="ECO:0000259" key="5">
    <source>
        <dbReference type="Pfam" id="PF00266"/>
    </source>
</evidence>
<comment type="similarity">
    <text evidence="4">Belongs to the kynureninase family.</text>
</comment>
<name>A0ABS4TL94_9PSEU</name>
<dbReference type="Gene3D" id="3.90.1150.10">
    <property type="entry name" value="Aspartate Aminotransferase, domain 1"/>
    <property type="match status" value="1"/>
</dbReference>
<dbReference type="EMBL" id="JAGINW010000001">
    <property type="protein sequence ID" value="MBP2325202.1"/>
    <property type="molecule type" value="Genomic_DNA"/>
</dbReference>
<dbReference type="RefSeq" id="WP_209642431.1">
    <property type="nucleotide sequence ID" value="NZ_JAGINW010000001.1"/>
</dbReference>
<dbReference type="EC" id="3.7.1.3" evidence="4"/>
<comment type="caution">
    <text evidence="6">The sequence shown here is derived from an EMBL/GenBank/DDBJ whole genome shotgun (WGS) entry which is preliminary data.</text>
</comment>
<dbReference type="Gene3D" id="3.40.640.10">
    <property type="entry name" value="Type I PLP-dependent aspartate aminotransferase-like (Major domain)"/>
    <property type="match status" value="1"/>
</dbReference>
<evidence type="ECO:0000256" key="4">
    <source>
        <dbReference type="PIRNR" id="PIRNR038800"/>
    </source>
</evidence>
<organism evidence="6 7">
    <name type="scientific">Kibdelosporangium banguiense</name>
    <dbReference type="NCBI Taxonomy" id="1365924"/>
    <lineage>
        <taxon>Bacteria</taxon>
        <taxon>Bacillati</taxon>
        <taxon>Actinomycetota</taxon>
        <taxon>Actinomycetes</taxon>
        <taxon>Pseudonocardiales</taxon>
        <taxon>Pseudonocardiaceae</taxon>
        <taxon>Kibdelosporangium</taxon>
    </lineage>
</organism>
<evidence type="ECO:0000313" key="7">
    <source>
        <dbReference type="Proteomes" id="UP001519332"/>
    </source>
</evidence>
<keyword evidence="1 4" id="KW-0662">Pyridine nucleotide biosynthesis</keyword>
<comment type="function">
    <text evidence="4">Catalyzes the cleavage of L-kynurenine (L-Kyn) and L-3-hydroxykynurenine (L-3OHKyn) into anthranilic acid (AA) and 3-hydroxyanthranilic acid (3-OHAA), respectively.</text>
</comment>
<evidence type="ECO:0000256" key="3">
    <source>
        <dbReference type="ARBA" id="ARBA00022898"/>
    </source>
</evidence>
<keyword evidence="3 4" id="KW-0663">Pyridoxal phosphate</keyword>
<protein>
    <recommendedName>
        <fullName evidence="4">Kynureninase</fullName>
        <ecNumber evidence="4">3.7.1.3</ecNumber>
    </recommendedName>
</protein>
<dbReference type="InterPro" id="IPR015424">
    <property type="entry name" value="PyrdxlP-dep_Trfase"/>
</dbReference>
<feature type="domain" description="Aminotransferase class V" evidence="5">
    <location>
        <begin position="83"/>
        <end position="363"/>
    </location>
</feature>
<evidence type="ECO:0000256" key="1">
    <source>
        <dbReference type="ARBA" id="ARBA00022642"/>
    </source>
</evidence>
<comment type="cofactor">
    <cofactor evidence="4">
        <name>pyridoxal 5'-phosphate</name>
        <dbReference type="ChEBI" id="CHEBI:597326"/>
    </cofactor>
</comment>
<comment type="pathway">
    <text evidence="4">Cofactor biosynthesis; NAD(+) biosynthesis; quinolinate from L-kynurenine: step 2/3.</text>
</comment>
<dbReference type="InterPro" id="IPR010111">
    <property type="entry name" value="Kynureninase"/>
</dbReference>
<dbReference type="Proteomes" id="UP001519332">
    <property type="component" value="Unassembled WGS sequence"/>
</dbReference>
<comment type="catalytic activity">
    <reaction evidence="4">
        <text>3-hydroxy-L-kynurenine + H2O = 3-hydroxyanthranilate + L-alanine + H(+)</text>
        <dbReference type="Rhea" id="RHEA:25143"/>
        <dbReference type="ChEBI" id="CHEBI:15377"/>
        <dbReference type="ChEBI" id="CHEBI:15378"/>
        <dbReference type="ChEBI" id="CHEBI:36559"/>
        <dbReference type="ChEBI" id="CHEBI:57972"/>
        <dbReference type="ChEBI" id="CHEBI:58125"/>
        <dbReference type="EC" id="3.7.1.3"/>
    </reaction>
</comment>
<evidence type="ECO:0000313" key="6">
    <source>
        <dbReference type="EMBL" id="MBP2325202.1"/>
    </source>
</evidence>
<dbReference type="PIRSF" id="PIRSF038800">
    <property type="entry name" value="KYNU"/>
    <property type="match status" value="1"/>
</dbReference>
<comment type="subunit">
    <text evidence="4">Homodimer.</text>
</comment>
<reference evidence="6 7" key="1">
    <citation type="submission" date="2021-03" db="EMBL/GenBank/DDBJ databases">
        <title>Sequencing the genomes of 1000 actinobacteria strains.</title>
        <authorList>
            <person name="Klenk H.-P."/>
        </authorList>
    </citation>
    <scope>NUCLEOTIDE SEQUENCE [LARGE SCALE GENOMIC DNA]</scope>
    <source>
        <strain evidence="6 7">DSM 46670</strain>
    </source>
</reference>
<keyword evidence="7" id="KW-1185">Reference proteome</keyword>
<sequence>MDVRALDAADELAEFANRFLPIGDPGVVAYLDGNSLGRPPTATLNRLHQLVTHEWGTRMIRSWEEGWMQLPEQVGDLLGSTALGAAPGQVIVADSTTICLHKVLRAAVAMRPGRPELVTDTDNFPTDRYVVQAIAAQLGLTVRWIESDPAGGVRPEQVAEVVGDVTAAVTFSHVAYRSAFIADMAAINDVAHAAGAVTVWDLCHSAGSIPVRLDATGTDFAVGCTYKFLNAGPGAPAFLYVRAEHHDELQTPLAGWIGNEDVFEMGPVYRPAKGIRRMLSGTPNVLGLAAVEEGVKLLAEAGIDRVRAKSTALTRLAIELADEWLPDFTVASPREDEIRGGHVTITHPDAENLAPLLIANGVIVDFRQPDGIRIGLSPLSTSFTGLHAAMARIRDLTAPQ</sequence>
<dbReference type="InterPro" id="IPR015421">
    <property type="entry name" value="PyrdxlP-dep_Trfase_major"/>
</dbReference>
<comment type="pathway">
    <text evidence="4">Amino-acid degradation; L-kynurenine degradation; L-alanine and anthranilate from L-kynurenine: step 1/1.</text>
</comment>
<evidence type="ECO:0000256" key="2">
    <source>
        <dbReference type="ARBA" id="ARBA00022801"/>
    </source>
</evidence>
<dbReference type="PANTHER" id="PTHR14084">
    <property type="entry name" value="KYNURENINASE"/>
    <property type="match status" value="1"/>
</dbReference>
<dbReference type="InterPro" id="IPR015422">
    <property type="entry name" value="PyrdxlP-dep_Trfase_small"/>
</dbReference>
<keyword evidence="2 4" id="KW-0378">Hydrolase</keyword>
<dbReference type="GO" id="GO:0030429">
    <property type="term" value="F:kynureninase activity"/>
    <property type="evidence" value="ECO:0007669"/>
    <property type="project" value="UniProtKB-EC"/>
</dbReference>
<gene>
    <name evidence="6" type="ORF">JOF56_005587</name>
</gene>
<dbReference type="PANTHER" id="PTHR14084:SF0">
    <property type="entry name" value="KYNURENINASE"/>
    <property type="match status" value="1"/>
</dbReference>